<sequence>MLRASYMGPNEISVATTHSESLKKTSPCNLGILPYPSRKPPGNVLDWVLTPISGSSSPSRRRRAPTDACGSCQSSHLIFHPSISSFLPPPRQGIVSVCRSRTSFTPVIRLLRSGSTRFASDTVFSRSTTVHSAPLTNFFIFTTGTSSVCRSLGLFTLEFYATPGVPQQMVPATGEVIVQLYLPSGTACTPVPFPLV</sequence>
<evidence type="ECO:0000313" key="2">
    <source>
        <dbReference type="Proteomes" id="UP001234178"/>
    </source>
</evidence>
<comment type="caution">
    <text evidence="1">The sequence shown here is derived from an EMBL/GenBank/DDBJ whole genome shotgun (WGS) entry which is preliminary data.</text>
</comment>
<dbReference type="EMBL" id="JAOYFB010000036">
    <property type="protein sequence ID" value="KAK4021617.1"/>
    <property type="molecule type" value="Genomic_DNA"/>
</dbReference>
<reference evidence="1 2" key="1">
    <citation type="journal article" date="2023" name="Nucleic Acids Res.">
        <title>The hologenome of Daphnia magna reveals possible DNA methylation and microbiome-mediated evolution of the host genome.</title>
        <authorList>
            <person name="Chaturvedi A."/>
            <person name="Li X."/>
            <person name="Dhandapani V."/>
            <person name="Marshall H."/>
            <person name="Kissane S."/>
            <person name="Cuenca-Cambronero M."/>
            <person name="Asole G."/>
            <person name="Calvet F."/>
            <person name="Ruiz-Romero M."/>
            <person name="Marangio P."/>
            <person name="Guigo R."/>
            <person name="Rago D."/>
            <person name="Mirbahai L."/>
            <person name="Eastwood N."/>
            <person name="Colbourne J.K."/>
            <person name="Zhou J."/>
            <person name="Mallon E."/>
            <person name="Orsini L."/>
        </authorList>
    </citation>
    <scope>NUCLEOTIDE SEQUENCE [LARGE SCALE GENOMIC DNA]</scope>
    <source>
        <strain evidence="1">LRV0_1</strain>
    </source>
</reference>
<name>A0ABR0A900_9CRUS</name>
<dbReference type="Proteomes" id="UP001234178">
    <property type="component" value="Unassembled WGS sequence"/>
</dbReference>
<gene>
    <name evidence="1" type="ORF">OUZ56_003528</name>
</gene>
<accession>A0ABR0A900</accession>
<evidence type="ECO:0000313" key="1">
    <source>
        <dbReference type="EMBL" id="KAK4021617.1"/>
    </source>
</evidence>
<keyword evidence="2" id="KW-1185">Reference proteome</keyword>
<protein>
    <submittedName>
        <fullName evidence="1">Uncharacterized protein</fullName>
    </submittedName>
</protein>
<proteinExistence type="predicted"/>
<organism evidence="1 2">
    <name type="scientific">Daphnia magna</name>
    <dbReference type="NCBI Taxonomy" id="35525"/>
    <lineage>
        <taxon>Eukaryota</taxon>
        <taxon>Metazoa</taxon>
        <taxon>Ecdysozoa</taxon>
        <taxon>Arthropoda</taxon>
        <taxon>Crustacea</taxon>
        <taxon>Branchiopoda</taxon>
        <taxon>Diplostraca</taxon>
        <taxon>Cladocera</taxon>
        <taxon>Anomopoda</taxon>
        <taxon>Daphniidae</taxon>
        <taxon>Daphnia</taxon>
    </lineage>
</organism>